<dbReference type="PROSITE" id="PS50005">
    <property type="entry name" value="TPR"/>
    <property type="match status" value="1"/>
</dbReference>
<keyword evidence="3" id="KW-1185">Reference proteome</keyword>
<dbReference type="Gene3D" id="1.25.40.10">
    <property type="entry name" value="Tetratricopeptide repeat domain"/>
    <property type="match status" value="2"/>
</dbReference>
<evidence type="ECO:0000313" key="3">
    <source>
        <dbReference type="Proteomes" id="UP000824633"/>
    </source>
</evidence>
<accession>A0ABN6IUV6</accession>
<dbReference type="InterPro" id="IPR019734">
    <property type="entry name" value="TPR_rpt"/>
</dbReference>
<name>A0ABN6IUV6_9CLOT</name>
<dbReference type="RefSeq" id="WP_224037499.1">
    <property type="nucleotide sequence ID" value="NZ_AP024849.1"/>
</dbReference>
<sequence>MENNKNIQDKINDFLQENRINVKGGTITSEKQLSQVLNDLAMGDFKKGKVEKALYFTEKAIEFDEENYYSYFIKGLSYRRLNKIKEAIESFKVYCKNISDPLADIYLGLSYAELNDVENALNHLRLGEKHISEEEKEKHISLICTTYECIGNIYLNKENIVEFTEGDKYSINYKSAVMYYKMSLKINRKNCDLINKLAACFYHLEDLNKALYCYEQAAKIAADNTMYLEAIQEMKKEGAKSESAGF</sequence>
<dbReference type="Pfam" id="PF12895">
    <property type="entry name" value="ANAPC3"/>
    <property type="match status" value="1"/>
</dbReference>
<dbReference type="Proteomes" id="UP000824633">
    <property type="component" value="Chromosome"/>
</dbReference>
<evidence type="ECO:0000256" key="1">
    <source>
        <dbReference type="PROSITE-ProRule" id="PRU00339"/>
    </source>
</evidence>
<evidence type="ECO:0000313" key="2">
    <source>
        <dbReference type="EMBL" id="BCZ45970.1"/>
    </source>
</evidence>
<protein>
    <recommendedName>
        <fullName evidence="4">Tetratricopeptide repeat protein</fullName>
    </recommendedName>
</protein>
<dbReference type="SUPFAM" id="SSF48452">
    <property type="entry name" value="TPR-like"/>
    <property type="match status" value="1"/>
</dbReference>
<reference evidence="3" key="1">
    <citation type="submission" date="2021-07" db="EMBL/GenBank/DDBJ databases">
        <title>Complete genome sequencing of a Clostridium isolate.</title>
        <authorList>
            <person name="Ueki A."/>
            <person name="Tonouchi A."/>
        </authorList>
    </citation>
    <scope>NUCLEOTIDE SEQUENCE [LARGE SCALE GENOMIC DNA]</scope>
    <source>
        <strain evidence="3">C5S11</strain>
    </source>
</reference>
<keyword evidence="1" id="KW-0802">TPR repeat</keyword>
<gene>
    <name evidence="2" type="ORF">psyc5s11_20370</name>
</gene>
<dbReference type="InterPro" id="IPR011990">
    <property type="entry name" value="TPR-like_helical_dom_sf"/>
</dbReference>
<proteinExistence type="predicted"/>
<feature type="repeat" description="TPR" evidence="1">
    <location>
        <begin position="34"/>
        <end position="67"/>
    </location>
</feature>
<organism evidence="2 3">
    <name type="scientific">Clostridium gelidum</name>
    <dbReference type="NCBI Taxonomy" id="704125"/>
    <lineage>
        <taxon>Bacteria</taxon>
        <taxon>Bacillati</taxon>
        <taxon>Bacillota</taxon>
        <taxon>Clostridia</taxon>
        <taxon>Eubacteriales</taxon>
        <taxon>Clostridiaceae</taxon>
        <taxon>Clostridium</taxon>
    </lineage>
</organism>
<dbReference type="EMBL" id="AP024849">
    <property type="protein sequence ID" value="BCZ45970.1"/>
    <property type="molecule type" value="Genomic_DNA"/>
</dbReference>
<dbReference type="SMART" id="SM00028">
    <property type="entry name" value="TPR"/>
    <property type="match status" value="4"/>
</dbReference>
<evidence type="ECO:0008006" key="4">
    <source>
        <dbReference type="Google" id="ProtNLM"/>
    </source>
</evidence>